<evidence type="ECO:0000313" key="10">
    <source>
        <dbReference type="EMBL" id="WAQ98897.1"/>
    </source>
</evidence>
<evidence type="ECO:0000259" key="9">
    <source>
        <dbReference type="PROSITE" id="PS50262"/>
    </source>
</evidence>
<keyword evidence="6" id="KW-0675">Receptor</keyword>
<keyword evidence="7" id="KW-0807">Transducer</keyword>
<dbReference type="PANTHER" id="PTHR24243:SF230">
    <property type="entry name" value="G-PROTEIN COUPLED RECEPTORS FAMILY 1 PROFILE DOMAIN-CONTAINING PROTEIN"/>
    <property type="match status" value="1"/>
</dbReference>
<dbReference type="InterPro" id="IPR017452">
    <property type="entry name" value="GPCR_Rhodpsn_7TM"/>
</dbReference>
<feature type="transmembrane region" description="Helical" evidence="8">
    <location>
        <begin position="139"/>
        <end position="159"/>
    </location>
</feature>
<feature type="domain" description="G-protein coupled receptors family 1 profile" evidence="9">
    <location>
        <begin position="39"/>
        <end position="313"/>
    </location>
</feature>
<accession>A0ABY7DQA9</accession>
<reference evidence="10" key="1">
    <citation type="submission" date="2022-11" db="EMBL/GenBank/DDBJ databases">
        <title>Centuries of genome instability and evolution in soft-shell clam transmissible cancer (bioRxiv).</title>
        <authorList>
            <person name="Hart S.F.M."/>
            <person name="Yonemitsu M.A."/>
            <person name="Giersch R.M."/>
            <person name="Beal B.F."/>
            <person name="Arriagada G."/>
            <person name="Davis B.W."/>
            <person name="Ostrander E.A."/>
            <person name="Goff S.P."/>
            <person name="Metzger M.J."/>
        </authorList>
    </citation>
    <scope>NUCLEOTIDE SEQUENCE</scope>
    <source>
        <strain evidence="10">MELC-2E11</strain>
        <tissue evidence="10">Siphon/mantle</tissue>
    </source>
</reference>
<dbReference type="Gene3D" id="1.20.1070.10">
    <property type="entry name" value="Rhodopsin 7-helix transmembrane proteins"/>
    <property type="match status" value="1"/>
</dbReference>
<dbReference type="EMBL" id="CP111014">
    <property type="protein sequence ID" value="WAQ98897.1"/>
    <property type="molecule type" value="Genomic_DNA"/>
</dbReference>
<feature type="transmembrane region" description="Helical" evidence="8">
    <location>
        <begin position="26"/>
        <end position="47"/>
    </location>
</feature>
<evidence type="ECO:0000313" key="11">
    <source>
        <dbReference type="Proteomes" id="UP001164746"/>
    </source>
</evidence>
<gene>
    <name evidence="10" type="ORF">MAR_023270</name>
</gene>
<feature type="transmembrane region" description="Helical" evidence="8">
    <location>
        <begin position="194"/>
        <end position="214"/>
    </location>
</feature>
<feature type="transmembrane region" description="Helical" evidence="8">
    <location>
        <begin position="254"/>
        <end position="277"/>
    </location>
</feature>
<evidence type="ECO:0000256" key="3">
    <source>
        <dbReference type="ARBA" id="ARBA00022989"/>
    </source>
</evidence>
<dbReference type="PANTHER" id="PTHR24243">
    <property type="entry name" value="G-PROTEIN COUPLED RECEPTOR"/>
    <property type="match status" value="1"/>
</dbReference>
<evidence type="ECO:0000256" key="6">
    <source>
        <dbReference type="ARBA" id="ARBA00023170"/>
    </source>
</evidence>
<feature type="transmembrane region" description="Helical" evidence="8">
    <location>
        <begin position="59"/>
        <end position="80"/>
    </location>
</feature>
<protein>
    <submittedName>
        <fullName evidence="10">FMAR-like protein</fullName>
    </submittedName>
</protein>
<dbReference type="PRINTS" id="PR00237">
    <property type="entry name" value="GPCRRHODOPSN"/>
</dbReference>
<dbReference type="Proteomes" id="UP001164746">
    <property type="component" value="Chromosome 3"/>
</dbReference>
<dbReference type="InterPro" id="IPR000276">
    <property type="entry name" value="GPCR_Rhodpsn"/>
</dbReference>
<comment type="subcellular location">
    <subcellularLocation>
        <location evidence="1">Membrane</location>
        <topology evidence="1">Multi-pass membrane protein</topology>
    </subcellularLocation>
</comment>
<evidence type="ECO:0000256" key="2">
    <source>
        <dbReference type="ARBA" id="ARBA00022692"/>
    </source>
</evidence>
<keyword evidence="2 8" id="KW-0812">Transmembrane</keyword>
<organism evidence="10 11">
    <name type="scientific">Mya arenaria</name>
    <name type="common">Soft-shell clam</name>
    <dbReference type="NCBI Taxonomy" id="6604"/>
    <lineage>
        <taxon>Eukaryota</taxon>
        <taxon>Metazoa</taxon>
        <taxon>Spiralia</taxon>
        <taxon>Lophotrochozoa</taxon>
        <taxon>Mollusca</taxon>
        <taxon>Bivalvia</taxon>
        <taxon>Autobranchia</taxon>
        <taxon>Heteroconchia</taxon>
        <taxon>Euheterodonta</taxon>
        <taxon>Imparidentia</taxon>
        <taxon>Neoheterodontei</taxon>
        <taxon>Myida</taxon>
        <taxon>Myoidea</taxon>
        <taxon>Myidae</taxon>
        <taxon>Mya</taxon>
    </lineage>
</organism>
<feature type="transmembrane region" description="Helical" evidence="8">
    <location>
        <begin position="100"/>
        <end position="118"/>
    </location>
</feature>
<keyword evidence="5 8" id="KW-0472">Membrane</keyword>
<keyword evidence="3 8" id="KW-1133">Transmembrane helix</keyword>
<dbReference type="SUPFAM" id="SSF81321">
    <property type="entry name" value="Family A G protein-coupled receptor-like"/>
    <property type="match status" value="1"/>
</dbReference>
<evidence type="ECO:0000256" key="8">
    <source>
        <dbReference type="SAM" id="Phobius"/>
    </source>
</evidence>
<proteinExistence type="predicted"/>
<dbReference type="Pfam" id="PF00001">
    <property type="entry name" value="7tm_1"/>
    <property type="match status" value="1"/>
</dbReference>
<evidence type="ECO:0000256" key="4">
    <source>
        <dbReference type="ARBA" id="ARBA00023040"/>
    </source>
</evidence>
<keyword evidence="11" id="KW-1185">Reference proteome</keyword>
<name>A0ABY7DQA9_MYAAR</name>
<evidence type="ECO:0000256" key="5">
    <source>
        <dbReference type="ARBA" id="ARBA00023136"/>
    </source>
</evidence>
<sequence>MESDNVTMGDLLKKEEHFVLYERIKIWYTPFLCFFGICGNIISIAVLRKGTISSTHILLISLAVIDTLVLTFSPLKQWIMHLMQIDVRQTTEVVCKLDMFLTYLLVQLSPWVLVMITVERAYSVIKPHLVRVVFTRRRTLISLAVCIVCLSVVDSHLLYGYKLIFIKEAGDIHCQPRSEAYKNVMFNIFMKIDFAFAFAIPCCCLLTGNLIIIAKLRFSRHMQATTCNERGMSTAKRRRNRLSHSLSQWTRTTVVINVFFVMLMLPSVAFGIGQVYWFPIEEITPAKRANIHLISEITFMLMYTNNAINFVLYILLGSKFRSDLMNMCFSKRDHLRSTNGNLRTNASCDNDVRYTCVTHCCIVYACAGYLQFEE</sequence>
<evidence type="ECO:0000256" key="1">
    <source>
        <dbReference type="ARBA" id="ARBA00004141"/>
    </source>
</evidence>
<feature type="transmembrane region" description="Helical" evidence="8">
    <location>
        <begin position="297"/>
        <end position="316"/>
    </location>
</feature>
<dbReference type="PROSITE" id="PS50262">
    <property type="entry name" value="G_PROTEIN_RECEP_F1_2"/>
    <property type="match status" value="1"/>
</dbReference>
<evidence type="ECO:0000256" key="7">
    <source>
        <dbReference type="ARBA" id="ARBA00023224"/>
    </source>
</evidence>
<keyword evidence="4" id="KW-0297">G-protein coupled receptor</keyword>